<proteinExistence type="predicted"/>
<feature type="region of interest" description="Disordered" evidence="1">
    <location>
        <begin position="1"/>
        <end position="107"/>
    </location>
</feature>
<gene>
    <name evidence="2" type="ORF">PAHAL_4G281600</name>
</gene>
<protein>
    <submittedName>
        <fullName evidence="2">Uncharacterized protein</fullName>
    </submittedName>
</protein>
<organism evidence="2">
    <name type="scientific">Panicum hallii</name>
    <dbReference type="NCBI Taxonomy" id="206008"/>
    <lineage>
        <taxon>Eukaryota</taxon>
        <taxon>Viridiplantae</taxon>
        <taxon>Streptophyta</taxon>
        <taxon>Embryophyta</taxon>
        <taxon>Tracheophyta</taxon>
        <taxon>Spermatophyta</taxon>
        <taxon>Magnoliopsida</taxon>
        <taxon>Liliopsida</taxon>
        <taxon>Poales</taxon>
        <taxon>Poaceae</taxon>
        <taxon>PACMAD clade</taxon>
        <taxon>Panicoideae</taxon>
        <taxon>Panicodae</taxon>
        <taxon>Paniceae</taxon>
        <taxon>Panicinae</taxon>
        <taxon>Panicum</taxon>
        <taxon>Panicum sect. Panicum</taxon>
    </lineage>
</organism>
<accession>A0A2T8JE65</accession>
<evidence type="ECO:0000256" key="1">
    <source>
        <dbReference type="SAM" id="MobiDB-lite"/>
    </source>
</evidence>
<dbReference type="AlphaFoldDB" id="A0A2T8JE65"/>
<reference evidence="2" key="1">
    <citation type="submission" date="2018-04" db="EMBL/GenBank/DDBJ databases">
        <title>WGS assembly of Panicum hallii.</title>
        <authorList>
            <person name="Lovell J."/>
            <person name="Jenkins J."/>
            <person name="Lowry D."/>
            <person name="Mamidi S."/>
            <person name="Sreedasyam A."/>
            <person name="Weng X."/>
            <person name="Barry K."/>
            <person name="Bonette J."/>
            <person name="Campitelli B."/>
            <person name="Daum C."/>
            <person name="Gordon S."/>
            <person name="Gould B."/>
            <person name="Lipzen A."/>
            <person name="Macqueen A."/>
            <person name="Palacio-Mejia J."/>
            <person name="Plott C."/>
            <person name="Shakirov E."/>
            <person name="Shu S."/>
            <person name="Yoshinaga Y."/>
            <person name="Zane M."/>
            <person name="Rokhsar D."/>
            <person name="Grimwood J."/>
            <person name="Schmutz J."/>
            <person name="Juenger T."/>
        </authorList>
    </citation>
    <scope>NUCLEOTIDE SEQUENCE [LARGE SCALE GENOMIC DNA]</scope>
    <source>
        <strain evidence="2">FIL2</strain>
    </source>
</reference>
<dbReference type="Gramene" id="PVH48220">
    <property type="protein sequence ID" value="PVH48220"/>
    <property type="gene ID" value="PAHAL_4G281600"/>
</dbReference>
<dbReference type="EMBL" id="CM008049">
    <property type="protein sequence ID" value="PVH48220.1"/>
    <property type="molecule type" value="Genomic_DNA"/>
</dbReference>
<name>A0A2T8JE65_9POAL</name>
<dbReference type="Proteomes" id="UP000243499">
    <property type="component" value="Chromosome 4"/>
</dbReference>
<sequence length="107" mass="12093">MHGDRRPWQLHQHAHRAPNRSQTRGRQSEARPHGGGHRRRKTSSTQASRRGRRRGRSTPPRGCPPPWPWPQARSTAPPGRQPPASPLAQMRSTPPWAQHATPRPSLP</sequence>
<evidence type="ECO:0000313" key="2">
    <source>
        <dbReference type="EMBL" id="PVH48220.1"/>
    </source>
</evidence>